<feature type="compositionally biased region" description="Basic residues" evidence="1">
    <location>
        <begin position="21"/>
        <end position="30"/>
    </location>
</feature>
<feature type="region of interest" description="Disordered" evidence="1">
    <location>
        <begin position="1"/>
        <end position="51"/>
    </location>
</feature>
<name>A0A4Y7QLI2_9AGAM</name>
<dbReference type="AlphaFoldDB" id="A0A4Y7QLI2"/>
<dbReference type="Proteomes" id="UP000294933">
    <property type="component" value="Unassembled WGS sequence"/>
</dbReference>
<gene>
    <name evidence="2" type="ORF">BD410DRAFT_782206</name>
</gene>
<dbReference type="VEuPathDB" id="FungiDB:BD410DRAFT_782206"/>
<proteinExistence type="predicted"/>
<evidence type="ECO:0000313" key="3">
    <source>
        <dbReference type="Proteomes" id="UP000294933"/>
    </source>
</evidence>
<keyword evidence="3" id="KW-1185">Reference proteome</keyword>
<dbReference type="EMBL" id="ML170158">
    <property type="protein sequence ID" value="TDL28236.1"/>
    <property type="molecule type" value="Genomic_DNA"/>
</dbReference>
<sequence>MGEQQFRHDYQGEDAKVTKDRSRRRGIKRVAQREPQENLLNRPRGRQGNFPRHECAWERDEAWMYDTVKSGFTLSVCAVVYFVGQGAGK</sequence>
<organism evidence="2 3">
    <name type="scientific">Rickenella mellea</name>
    <dbReference type="NCBI Taxonomy" id="50990"/>
    <lineage>
        <taxon>Eukaryota</taxon>
        <taxon>Fungi</taxon>
        <taxon>Dikarya</taxon>
        <taxon>Basidiomycota</taxon>
        <taxon>Agaricomycotina</taxon>
        <taxon>Agaricomycetes</taxon>
        <taxon>Hymenochaetales</taxon>
        <taxon>Rickenellaceae</taxon>
        <taxon>Rickenella</taxon>
    </lineage>
</organism>
<feature type="compositionally biased region" description="Basic and acidic residues" evidence="1">
    <location>
        <begin position="1"/>
        <end position="20"/>
    </location>
</feature>
<evidence type="ECO:0000256" key="1">
    <source>
        <dbReference type="SAM" id="MobiDB-lite"/>
    </source>
</evidence>
<evidence type="ECO:0000313" key="2">
    <source>
        <dbReference type="EMBL" id="TDL28236.1"/>
    </source>
</evidence>
<accession>A0A4Y7QLI2</accession>
<protein>
    <submittedName>
        <fullName evidence="2">Uncharacterized protein</fullName>
    </submittedName>
</protein>
<reference evidence="2 3" key="1">
    <citation type="submission" date="2018-06" db="EMBL/GenBank/DDBJ databases">
        <title>A transcriptomic atlas of mushroom development highlights an independent origin of complex multicellularity.</title>
        <authorList>
            <consortium name="DOE Joint Genome Institute"/>
            <person name="Krizsan K."/>
            <person name="Almasi E."/>
            <person name="Merenyi Z."/>
            <person name="Sahu N."/>
            <person name="Viragh M."/>
            <person name="Koszo T."/>
            <person name="Mondo S."/>
            <person name="Kiss B."/>
            <person name="Balint B."/>
            <person name="Kues U."/>
            <person name="Barry K."/>
            <person name="Hegedus J.C."/>
            <person name="Henrissat B."/>
            <person name="Johnson J."/>
            <person name="Lipzen A."/>
            <person name="Ohm R."/>
            <person name="Nagy I."/>
            <person name="Pangilinan J."/>
            <person name="Yan J."/>
            <person name="Xiong Y."/>
            <person name="Grigoriev I.V."/>
            <person name="Hibbett D.S."/>
            <person name="Nagy L.G."/>
        </authorList>
    </citation>
    <scope>NUCLEOTIDE SEQUENCE [LARGE SCALE GENOMIC DNA]</scope>
    <source>
        <strain evidence="2 3">SZMC22713</strain>
    </source>
</reference>